<dbReference type="Gene3D" id="3.40.50.150">
    <property type="entry name" value="Vaccinia Virus protein VP39"/>
    <property type="match status" value="1"/>
</dbReference>
<evidence type="ECO:0000256" key="5">
    <source>
        <dbReference type="ARBA" id="ARBA00023098"/>
    </source>
</evidence>
<keyword evidence="7" id="KW-1185">Reference proteome</keyword>
<dbReference type="GO" id="GO:0032259">
    <property type="term" value="P:methylation"/>
    <property type="evidence" value="ECO:0007669"/>
    <property type="project" value="UniProtKB-KW"/>
</dbReference>
<accession>A0ABZ0B7I4</accession>
<dbReference type="Proteomes" id="UP001302249">
    <property type="component" value="Chromosome"/>
</dbReference>
<dbReference type="PANTHER" id="PTHR43667">
    <property type="entry name" value="CYCLOPROPANE-FATTY-ACYL-PHOSPHOLIPID SYNTHASE"/>
    <property type="match status" value="1"/>
</dbReference>
<dbReference type="PANTHER" id="PTHR43667:SF2">
    <property type="entry name" value="FATTY ACID C-METHYL TRANSFERASE"/>
    <property type="match status" value="1"/>
</dbReference>
<comment type="similarity">
    <text evidence="1">Belongs to the CFA/CMAS family.</text>
</comment>
<name>A0ABZ0B7I4_9SPHN</name>
<keyword evidence="4" id="KW-0949">S-adenosyl-L-methionine</keyword>
<dbReference type="EC" id="2.1.1.-" evidence="6"/>
<sequence length="422" mass="47223">MKARMQASERNRGRRFGGERSVGIGDRLWTAALHPVLRRLLDRIDRGLIEGAIDATLPGGERRILGGRRDGPLAIVTIARWRALWRLMSGGSAGWYEAWSLGEWTSPDPVPLFELFVRNRHGLGGAGRASRWTRLGRRLAHALNRNDRTGARRNIEYHYDLGNDFYSLWLDRGMTYSSALFGAGGEQTLEAAQEAKLQAVLDRTGTKPGDTILEIGCGWGSFAEVAARAGRKIHGLTLSREQKVHVDQRMDEAGLAGVTVSLTDYRDIDGTYDAVASIEMVEAVGEEYWPIYLQTIARVLKPGGHAAVQFISIDDDIFDAYSSNVDFIQAYVFPGGMLISESRFRKIAESAGLRWRDRRGFGQSYAETLKRWRERLDDAVDAGRLPPDFDRGFIDLWRYYLMYCEGGFRGGGIDVAQVTLVK</sequence>
<gene>
    <name evidence="6" type="ORF">RPR59_10165</name>
</gene>
<dbReference type="PIRSF" id="PIRSF003085">
    <property type="entry name" value="CMAS"/>
    <property type="match status" value="1"/>
</dbReference>
<dbReference type="Pfam" id="PF02353">
    <property type="entry name" value="CMAS"/>
    <property type="match status" value="1"/>
</dbReference>
<dbReference type="InterPro" id="IPR003333">
    <property type="entry name" value="CMAS"/>
</dbReference>
<dbReference type="EMBL" id="CP135076">
    <property type="protein sequence ID" value="WNO52823.1"/>
    <property type="molecule type" value="Genomic_DNA"/>
</dbReference>
<reference evidence="6 7" key="1">
    <citation type="submission" date="2023-09" db="EMBL/GenBank/DDBJ databases">
        <authorList>
            <person name="Rey-Velasco X."/>
        </authorList>
    </citation>
    <scope>NUCLEOTIDE SEQUENCE [LARGE SCALE GENOMIC DNA]</scope>
    <source>
        <strain evidence="6 7">W311</strain>
    </source>
</reference>
<evidence type="ECO:0000256" key="4">
    <source>
        <dbReference type="ARBA" id="ARBA00022691"/>
    </source>
</evidence>
<dbReference type="CDD" id="cd02440">
    <property type="entry name" value="AdoMet_MTases"/>
    <property type="match status" value="1"/>
</dbReference>
<keyword evidence="2 6" id="KW-0489">Methyltransferase</keyword>
<dbReference type="GO" id="GO:0008168">
    <property type="term" value="F:methyltransferase activity"/>
    <property type="evidence" value="ECO:0007669"/>
    <property type="project" value="UniProtKB-KW"/>
</dbReference>
<keyword evidence="5" id="KW-0443">Lipid metabolism</keyword>
<proteinExistence type="inferred from homology"/>
<dbReference type="SUPFAM" id="SSF53335">
    <property type="entry name" value="S-adenosyl-L-methionine-dependent methyltransferases"/>
    <property type="match status" value="1"/>
</dbReference>
<keyword evidence="3 6" id="KW-0808">Transferase</keyword>
<protein>
    <submittedName>
        <fullName evidence="6">Cyclopropane-fatty-acyl-phospholipid synthase family protein</fullName>
        <ecNumber evidence="6">2.1.1.-</ecNumber>
    </submittedName>
</protein>
<evidence type="ECO:0000256" key="1">
    <source>
        <dbReference type="ARBA" id="ARBA00010815"/>
    </source>
</evidence>
<evidence type="ECO:0000313" key="6">
    <source>
        <dbReference type="EMBL" id="WNO52823.1"/>
    </source>
</evidence>
<dbReference type="InterPro" id="IPR029063">
    <property type="entry name" value="SAM-dependent_MTases_sf"/>
</dbReference>
<evidence type="ECO:0000256" key="3">
    <source>
        <dbReference type="ARBA" id="ARBA00022679"/>
    </source>
</evidence>
<organism evidence="6 7">
    <name type="scientific">Stakelama saccharophila</name>
    <dbReference type="NCBI Taxonomy" id="3075605"/>
    <lineage>
        <taxon>Bacteria</taxon>
        <taxon>Pseudomonadati</taxon>
        <taxon>Pseudomonadota</taxon>
        <taxon>Alphaproteobacteria</taxon>
        <taxon>Sphingomonadales</taxon>
        <taxon>Sphingomonadaceae</taxon>
        <taxon>Stakelama</taxon>
    </lineage>
</organism>
<dbReference type="InterPro" id="IPR050723">
    <property type="entry name" value="CFA/CMAS"/>
</dbReference>
<evidence type="ECO:0000313" key="7">
    <source>
        <dbReference type="Proteomes" id="UP001302249"/>
    </source>
</evidence>
<evidence type="ECO:0000256" key="2">
    <source>
        <dbReference type="ARBA" id="ARBA00022603"/>
    </source>
</evidence>